<evidence type="ECO:0000313" key="6">
    <source>
        <dbReference type="EMBL" id="MBN7774489.1"/>
    </source>
</evidence>
<dbReference type="InterPro" id="IPR013785">
    <property type="entry name" value="Aldolase_TIM"/>
</dbReference>
<evidence type="ECO:0000256" key="2">
    <source>
        <dbReference type="ARBA" id="ARBA00023141"/>
    </source>
</evidence>
<comment type="caution">
    <text evidence="5">Lacks conserved residue(s) required for the propagation of feature annotation.</text>
</comment>
<keyword evidence="2 5" id="KW-0057">Aromatic amino acid biosynthesis</keyword>
<evidence type="ECO:0000256" key="3">
    <source>
        <dbReference type="ARBA" id="ARBA00023239"/>
    </source>
</evidence>
<comment type="subunit">
    <text evidence="5">Homodimer.</text>
</comment>
<evidence type="ECO:0000256" key="1">
    <source>
        <dbReference type="ARBA" id="ARBA00001864"/>
    </source>
</evidence>
<gene>
    <name evidence="5" type="primary">aroD</name>
    <name evidence="6" type="ORF">JYB65_14070</name>
</gene>
<dbReference type="GO" id="GO:0046279">
    <property type="term" value="P:3,4-dihydroxybenzoate biosynthetic process"/>
    <property type="evidence" value="ECO:0007669"/>
    <property type="project" value="TreeGrafter"/>
</dbReference>
<accession>A0A939DAP8</accession>
<dbReference type="GO" id="GO:0009073">
    <property type="term" value="P:aromatic amino acid family biosynthetic process"/>
    <property type="evidence" value="ECO:0007669"/>
    <property type="project" value="UniProtKB-KW"/>
</dbReference>
<comment type="pathway">
    <text evidence="5">Metabolic intermediate biosynthesis; chorismate biosynthesis; chorismate from D-erythrose 4-phosphate and phosphoenolpyruvate: step 3/7.</text>
</comment>
<dbReference type="AlphaFoldDB" id="A0A939DAP8"/>
<dbReference type="FunFam" id="3.20.20.70:FF:000047">
    <property type="entry name" value="3-dehydroquinate dehydratase"/>
    <property type="match status" value="1"/>
</dbReference>
<keyword evidence="5" id="KW-0028">Amino-acid biosynthesis</keyword>
<dbReference type="Proteomes" id="UP000664545">
    <property type="component" value="Unassembled WGS sequence"/>
</dbReference>
<keyword evidence="4 5" id="KW-0704">Schiff base</keyword>
<dbReference type="EMBL" id="JAFJZZ010000010">
    <property type="protein sequence ID" value="MBN7774489.1"/>
    <property type="molecule type" value="Genomic_DNA"/>
</dbReference>
<organism evidence="6 7">
    <name type="scientific">Clostridium aminobutyricum</name>
    <dbReference type="NCBI Taxonomy" id="33953"/>
    <lineage>
        <taxon>Bacteria</taxon>
        <taxon>Bacillati</taxon>
        <taxon>Bacillota</taxon>
        <taxon>Clostridia</taxon>
        <taxon>Eubacteriales</taxon>
        <taxon>Clostridiaceae</taxon>
        <taxon>Clostridium</taxon>
    </lineage>
</organism>
<dbReference type="GO" id="GO:0003855">
    <property type="term" value="F:3-dehydroquinate dehydratase activity"/>
    <property type="evidence" value="ECO:0007669"/>
    <property type="project" value="UniProtKB-UniRule"/>
</dbReference>
<comment type="similarity">
    <text evidence="5">Belongs to the type-I 3-dehydroquinase family.</text>
</comment>
<dbReference type="EC" id="4.2.1.10" evidence="5"/>
<evidence type="ECO:0000256" key="5">
    <source>
        <dbReference type="HAMAP-Rule" id="MF_00214"/>
    </source>
</evidence>
<dbReference type="NCBIfam" id="TIGR01093">
    <property type="entry name" value="aroD"/>
    <property type="match status" value="1"/>
</dbReference>
<feature type="binding site" evidence="5">
    <location>
        <position position="232"/>
    </location>
    <ligand>
        <name>3-dehydroquinate</name>
        <dbReference type="ChEBI" id="CHEBI:32364"/>
    </ligand>
</feature>
<dbReference type="Gene3D" id="3.20.20.70">
    <property type="entry name" value="Aldolase class I"/>
    <property type="match status" value="1"/>
</dbReference>
<reference evidence="6" key="1">
    <citation type="submission" date="2021-02" db="EMBL/GenBank/DDBJ databases">
        <title>Abyssanaerobacter marinus gen.nov., sp., nov, anaerobic bacterium isolated from the Onnuri vent field of Indian Ocean and suggestion of Mogibacteriaceae fam. nov., and proposal of reclassification of ambiguous this family's genus member.</title>
        <authorList>
            <person name="Kim Y.J."/>
            <person name="Yang J.-A."/>
        </authorList>
    </citation>
    <scope>NUCLEOTIDE SEQUENCE</scope>
    <source>
        <strain evidence="6">DSM 2634</strain>
    </source>
</reference>
<feature type="binding site" evidence="5">
    <location>
        <position position="236"/>
    </location>
    <ligand>
        <name>3-dehydroquinate</name>
        <dbReference type="ChEBI" id="CHEBI:32364"/>
    </ligand>
</feature>
<keyword evidence="7" id="KW-1185">Reference proteome</keyword>
<feature type="active site" description="Proton donor/acceptor" evidence="5">
    <location>
        <position position="143"/>
    </location>
</feature>
<dbReference type="InterPro" id="IPR001381">
    <property type="entry name" value="DHquinase_I"/>
</dbReference>
<protein>
    <recommendedName>
        <fullName evidence="5">3-dehydroquinate dehydratase</fullName>
        <shortName evidence="5">3-dehydroquinase</shortName>
        <ecNumber evidence="5">4.2.1.10</ecNumber>
    </recommendedName>
    <alternativeName>
        <fullName evidence="5">Type I DHQase</fullName>
    </alternativeName>
    <alternativeName>
        <fullName evidence="5">Type I dehydroquinase</fullName>
        <shortName evidence="5">DHQ1</shortName>
    </alternativeName>
</protein>
<keyword evidence="3 5" id="KW-0456">Lyase</keyword>
<dbReference type="GO" id="GO:0008652">
    <property type="term" value="P:amino acid biosynthetic process"/>
    <property type="evidence" value="ECO:0007669"/>
    <property type="project" value="UniProtKB-KW"/>
</dbReference>
<dbReference type="PANTHER" id="PTHR43699">
    <property type="entry name" value="3-DEHYDROQUINATE DEHYDRATASE"/>
    <property type="match status" value="1"/>
</dbReference>
<evidence type="ECO:0000313" key="7">
    <source>
        <dbReference type="Proteomes" id="UP000664545"/>
    </source>
</evidence>
<feature type="active site" description="Schiff-base intermediate with substrate" evidence="5">
    <location>
        <position position="170"/>
    </location>
</feature>
<evidence type="ECO:0000256" key="4">
    <source>
        <dbReference type="ARBA" id="ARBA00023270"/>
    </source>
</evidence>
<comment type="catalytic activity">
    <reaction evidence="1 5">
        <text>3-dehydroquinate = 3-dehydroshikimate + H2O</text>
        <dbReference type="Rhea" id="RHEA:21096"/>
        <dbReference type="ChEBI" id="CHEBI:15377"/>
        <dbReference type="ChEBI" id="CHEBI:16630"/>
        <dbReference type="ChEBI" id="CHEBI:32364"/>
        <dbReference type="EC" id="4.2.1.10"/>
    </reaction>
</comment>
<dbReference type="Pfam" id="PF01487">
    <property type="entry name" value="DHquinase_I"/>
    <property type="match status" value="1"/>
</dbReference>
<name>A0A939DAP8_CLOAM</name>
<dbReference type="HAMAP" id="MF_00214">
    <property type="entry name" value="AroD"/>
    <property type="match status" value="1"/>
</dbReference>
<comment type="function">
    <text evidence="5">Involved in the third step of the chorismate pathway, which leads to the biosynthesis of aromatic amino acids. Catalyzes the cis-dehydration of 3-dehydroquinate (DHQ) and introduces the first double bond of the aromatic ring to yield 3-dehydroshikimate.</text>
</comment>
<dbReference type="CDD" id="cd00502">
    <property type="entry name" value="DHQase_I"/>
    <property type="match status" value="1"/>
</dbReference>
<feature type="binding site" evidence="5">
    <location>
        <begin position="46"/>
        <end position="48"/>
    </location>
    <ligand>
        <name>3-dehydroquinate</name>
        <dbReference type="ChEBI" id="CHEBI:32364"/>
    </ligand>
</feature>
<proteinExistence type="inferred from homology"/>
<sequence length="255" mass="28501">MNIVQVRNIKLGEGLPKICVPIVGSTKEEILQQAEEIVKLDIDIIEWRADWFDGVFDAEAVHEVLCALRKLLEETPLLFTFRTAKEGGEKEISSSDYLDLNRKVAGTTLADLIDVEAFFEEETVRTLIKLAHEKGVKVVASNHDFEKTPVKEEIINRLRKMQELGADLPKLAVMPQCKQDVLTLLSATLEMHEKYADRPIITMSMADDGAISRMVGEIFGSALTFGSAKKASAPGQWEVSELKQVLEIIHNRLKG</sequence>
<comment type="caution">
    <text evidence="6">The sequence shown here is derived from an EMBL/GenBank/DDBJ whole genome shotgun (WGS) entry which is preliminary data.</text>
</comment>
<feature type="binding site" evidence="5">
    <location>
        <position position="82"/>
    </location>
    <ligand>
        <name>3-dehydroquinate</name>
        <dbReference type="ChEBI" id="CHEBI:32364"/>
    </ligand>
</feature>
<dbReference type="SUPFAM" id="SSF51569">
    <property type="entry name" value="Aldolase"/>
    <property type="match status" value="1"/>
</dbReference>
<dbReference type="PANTHER" id="PTHR43699:SF1">
    <property type="entry name" value="3-DEHYDROQUINATE DEHYDRATASE"/>
    <property type="match status" value="1"/>
</dbReference>
<dbReference type="GO" id="GO:0009423">
    <property type="term" value="P:chorismate biosynthetic process"/>
    <property type="evidence" value="ECO:0007669"/>
    <property type="project" value="UniProtKB-UniRule"/>
</dbReference>
<dbReference type="InterPro" id="IPR050146">
    <property type="entry name" value="Type-I_3-dehydroquinase"/>
</dbReference>
<dbReference type="RefSeq" id="WP_206583375.1">
    <property type="nucleotide sequence ID" value="NZ_JAFJZZ010000010.1"/>
</dbReference>
<feature type="binding site" evidence="5">
    <location>
        <position position="213"/>
    </location>
    <ligand>
        <name>3-dehydroquinate</name>
        <dbReference type="ChEBI" id="CHEBI:32364"/>
    </ligand>
</feature>